<feature type="region of interest" description="Disordered" evidence="1">
    <location>
        <begin position="18"/>
        <end position="49"/>
    </location>
</feature>
<name>A0A1J5PYS8_9ZZZZ</name>
<dbReference type="AlphaFoldDB" id="A0A1J5PYS8"/>
<reference evidence="2" key="1">
    <citation type="submission" date="2016-10" db="EMBL/GenBank/DDBJ databases">
        <title>Sequence of Gallionella enrichment culture.</title>
        <authorList>
            <person name="Poehlein A."/>
            <person name="Muehling M."/>
            <person name="Daniel R."/>
        </authorList>
    </citation>
    <scope>NUCLEOTIDE SEQUENCE</scope>
</reference>
<organism evidence="2">
    <name type="scientific">mine drainage metagenome</name>
    <dbReference type="NCBI Taxonomy" id="410659"/>
    <lineage>
        <taxon>unclassified sequences</taxon>
        <taxon>metagenomes</taxon>
        <taxon>ecological metagenomes</taxon>
    </lineage>
</organism>
<proteinExistence type="predicted"/>
<sequence>MNVTQQVSLGDTAGGLQGILQWPGNAHRQAPGHEGSQAQHQHPGTRDHHGRFLISDIGLLHSLLGMQFLQTNEIRQFFHRLRQQGVDFAGDDGPGLLGVEL</sequence>
<dbReference type="EMBL" id="MLJW01003054">
    <property type="protein sequence ID" value="OIQ72967.1"/>
    <property type="molecule type" value="Genomic_DNA"/>
</dbReference>
<protein>
    <submittedName>
        <fullName evidence="2">Uncharacterized protein</fullName>
    </submittedName>
</protein>
<evidence type="ECO:0000256" key="1">
    <source>
        <dbReference type="SAM" id="MobiDB-lite"/>
    </source>
</evidence>
<accession>A0A1J5PYS8</accession>
<evidence type="ECO:0000313" key="2">
    <source>
        <dbReference type="EMBL" id="OIQ72967.1"/>
    </source>
</evidence>
<gene>
    <name evidence="2" type="ORF">GALL_453990</name>
</gene>
<comment type="caution">
    <text evidence="2">The sequence shown here is derived from an EMBL/GenBank/DDBJ whole genome shotgun (WGS) entry which is preliminary data.</text>
</comment>